<dbReference type="EMBL" id="FLUM01000003">
    <property type="protein sequence ID" value="SBW04905.1"/>
    <property type="molecule type" value="Genomic_DNA"/>
</dbReference>
<dbReference type="PANTHER" id="PTHR43328">
    <property type="entry name" value="ACETYLTRANSFERASE-RELATED"/>
    <property type="match status" value="1"/>
</dbReference>
<accession>A0A212K070</accession>
<feature type="domain" description="N-acetyltransferase" evidence="1">
    <location>
        <begin position="3"/>
        <end position="166"/>
    </location>
</feature>
<evidence type="ECO:0000313" key="2">
    <source>
        <dbReference type="EMBL" id="SBW04905.1"/>
    </source>
</evidence>
<dbReference type="AlphaFoldDB" id="A0A212K070"/>
<dbReference type="PANTHER" id="PTHR43328:SF1">
    <property type="entry name" value="N-ACETYLTRANSFERASE DOMAIN-CONTAINING PROTEIN"/>
    <property type="match status" value="1"/>
</dbReference>
<dbReference type="Gene3D" id="3.40.630.30">
    <property type="match status" value="1"/>
</dbReference>
<dbReference type="InterPro" id="IPR000182">
    <property type="entry name" value="GNAT_dom"/>
</dbReference>
<evidence type="ECO:0000259" key="1">
    <source>
        <dbReference type="PROSITE" id="PS51186"/>
    </source>
</evidence>
<dbReference type="Pfam" id="PF13302">
    <property type="entry name" value="Acetyltransf_3"/>
    <property type="match status" value="1"/>
</dbReference>
<reference evidence="2" key="1">
    <citation type="submission" date="2016-04" db="EMBL/GenBank/DDBJ databases">
        <authorList>
            <person name="Evans L.H."/>
            <person name="Alamgir A."/>
            <person name="Owens N."/>
            <person name="Weber N.D."/>
            <person name="Virtaneva K."/>
            <person name="Barbian K."/>
            <person name="Babar A."/>
            <person name="Rosenke K."/>
        </authorList>
    </citation>
    <scope>NUCLEOTIDE SEQUENCE</scope>
    <source>
        <strain evidence="2">86-1</strain>
    </source>
</reference>
<sequence>MDFILREWHNDDLDSLVKHANNYNIAKFLTNGFPHPYTKDDGIKYLTSVSQQYPTQIFAISVNGEAVGSIGLFPQTDIHAKNAEMGYWLSEEYWGNGIMPQAIKQIVDYGFQTFDITRIFAGPFGTNPQSQRVLEKAGFTLEARSEKTLFKNGVFIDELIYAIRKV</sequence>
<dbReference type="GO" id="GO:0016747">
    <property type="term" value="F:acyltransferase activity, transferring groups other than amino-acyl groups"/>
    <property type="evidence" value="ECO:0007669"/>
    <property type="project" value="InterPro"/>
</dbReference>
<name>A0A212K070_9BACT</name>
<dbReference type="PROSITE" id="PS51186">
    <property type="entry name" value="GNAT"/>
    <property type="match status" value="1"/>
</dbReference>
<dbReference type="SUPFAM" id="SSF55729">
    <property type="entry name" value="Acyl-CoA N-acyltransferases (Nat)"/>
    <property type="match status" value="1"/>
</dbReference>
<dbReference type="RefSeq" id="WP_296943161.1">
    <property type="nucleotide sequence ID" value="NZ_LT599032.1"/>
</dbReference>
<proteinExistence type="predicted"/>
<dbReference type="InterPro" id="IPR016181">
    <property type="entry name" value="Acyl_CoA_acyltransferase"/>
</dbReference>
<organism evidence="2">
    <name type="scientific">uncultured Dysgonomonas sp</name>
    <dbReference type="NCBI Taxonomy" id="206096"/>
    <lineage>
        <taxon>Bacteria</taxon>
        <taxon>Pseudomonadati</taxon>
        <taxon>Bacteroidota</taxon>
        <taxon>Bacteroidia</taxon>
        <taxon>Bacteroidales</taxon>
        <taxon>Dysgonomonadaceae</taxon>
        <taxon>Dysgonomonas</taxon>
        <taxon>environmental samples</taxon>
    </lineage>
</organism>
<protein>
    <recommendedName>
        <fullName evidence="1">N-acetyltransferase domain-containing protein</fullName>
    </recommendedName>
</protein>
<gene>
    <name evidence="2" type="ORF">KL86DYS1_30965</name>
</gene>